<dbReference type="InterPro" id="IPR027961">
    <property type="entry name" value="DUF4442"/>
</dbReference>
<dbReference type="RefSeq" id="WP_013768149.1">
    <property type="nucleotide sequence ID" value="NC_015510.1"/>
</dbReference>
<gene>
    <name evidence="1" type="ordered locus">Halhy_5797</name>
</gene>
<evidence type="ECO:0008006" key="3">
    <source>
        <dbReference type="Google" id="ProtNLM"/>
    </source>
</evidence>
<name>F4KX20_HALH1</name>
<dbReference type="InterPro" id="IPR029069">
    <property type="entry name" value="HotDog_dom_sf"/>
</dbReference>
<keyword evidence="2" id="KW-1185">Reference proteome</keyword>
<evidence type="ECO:0000313" key="2">
    <source>
        <dbReference type="Proteomes" id="UP000008461"/>
    </source>
</evidence>
<dbReference type="eggNOG" id="COG2050">
    <property type="taxonomic scope" value="Bacteria"/>
</dbReference>
<proteinExistence type="predicted"/>
<dbReference type="OrthoDB" id="9153186at2"/>
<dbReference type="SUPFAM" id="SSF54637">
    <property type="entry name" value="Thioesterase/thiol ester dehydrase-isomerase"/>
    <property type="match status" value="1"/>
</dbReference>
<dbReference type="AlphaFoldDB" id="F4KX20"/>
<dbReference type="Pfam" id="PF14539">
    <property type="entry name" value="DUF4442"/>
    <property type="match status" value="1"/>
</dbReference>
<sequence length="160" mass="17675">MPTKSQQYLKNLRSSLKMKLYFLQKLPSLFFWGVQIKSVSPECGQTRIPFGWRTQNPFRSTYFAAQCGAAELSTGMLGLLALVDQVPCSMLIVGMEATFLKKATNWITFTCDEGAAIQSAVQKAIATGEPQTITVSSTGVQEDNGAVVAQMKFTWSFKKK</sequence>
<dbReference type="KEGG" id="hhy:Halhy_5797"/>
<dbReference type="Gene3D" id="3.10.129.10">
    <property type="entry name" value="Hotdog Thioesterase"/>
    <property type="match status" value="1"/>
</dbReference>
<dbReference type="STRING" id="760192.Halhy_5797"/>
<dbReference type="Proteomes" id="UP000008461">
    <property type="component" value="Chromosome"/>
</dbReference>
<accession>F4KX20</accession>
<evidence type="ECO:0000313" key="1">
    <source>
        <dbReference type="EMBL" id="AEE53620.1"/>
    </source>
</evidence>
<dbReference type="HOGENOM" id="CLU_137926_0_0_10"/>
<dbReference type="EMBL" id="CP002691">
    <property type="protein sequence ID" value="AEE53620.1"/>
    <property type="molecule type" value="Genomic_DNA"/>
</dbReference>
<protein>
    <recommendedName>
        <fullName evidence="3">Thioesterase</fullName>
    </recommendedName>
</protein>
<reference key="2">
    <citation type="submission" date="2011-04" db="EMBL/GenBank/DDBJ databases">
        <title>Complete sequence of chromosome of Haliscomenobacter hydrossis DSM 1100.</title>
        <authorList>
            <consortium name="US DOE Joint Genome Institute (JGI-PGF)"/>
            <person name="Lucas S."/>
            <person name="Han J."/>
            <person name="Lapidus A."/>
            <person name="Bruce D."/>
            <person name="Goodwin L."/>
            <person name="Pitluck S."/>
            <person name="Peters L."/>
            <person name="Kyrpides N."/>
            <person name="Mavromatis K."/>
            <person name="Ivanova N."/>
            <person name="Ovchinnikova G."/>
            <person name="Pagani I."/>
            <person name="Daligault H."/>
            <person name="Detter J.C."/>
            <person name="Han C."/>
            <person name="Land M."/>
            <person name="Hauser L."/>
            <person name="Markowitz V."/>
            <person name="Cheng J.-F."/>
            <person name="Hugenholtz P."/>
            <person name="Woyke T."/>
            <person name="Wu D."/>
            <person name="Verbarg S."/>
            <person name="Frueling A."/>
            <person name="Brambilla E."/>
            <person name="Klenk H.-P."/>
            <person name="Eisen J.A."/>
        </authorList>
    </citation>
    <scope>NUCLEOTIDE SEQUENCE</scope>
    <source>
        <strain>DSM 1100</strain>
    </source>
</reference>
<reference evidence="1 2" key="1">
    <citation type="journal article" date="2011" name="Stand. Genomic Sci.">
        <title>Complete genome sequence of Haliscomenobacter hydrossis type strain (O).</title>
        <authorList>
            <consortium name="US DOE Joint Genome Institute (JGI-PGF)"/>
            <person name="Daligault H."/>
            <person name="Lapidus A."/>
            <person name="Zeytun A."/>
            <person name="Nolan M."/>
            <person name="Lucas S."/>
            <person name="Del Rio T.G."/>
            <person name="Tice H."/>
            <person name="Cheng J.F."/>
            <person name="Tapia R."/>
            <person name="Han C."/>
            <person name="Goodwin L."/>
            <person name="Pitluck S."/>
            <person name="Liolios K."/>
            <person name="Pagani I."/>
            <person name="Ivanova N."/>
            <person name="Huntemann M."/>
            <person name="Mavromatis K."/>
            <person name="Mikhailova N."/>
            <person name="Pati A."/>
            <person name="Chen A."/>
            <person name="Palaniappan K."/>
            <person name="Land M."/>
            <person name="Hauser L."/>
            <person name="Brambilla E.M."/>
            <person name="Rohde M."/>
            <person name="Verbarg S."/>
            <person name="Goker M."/>
            <person name="Bristow J."/>
            <person name="Eisen J.A."/>
            <person name="Markowitz V."/>
            <person name="Hugenholtz P."/>
            <person name="Kyrpides N.C."/>
            <person name="Klenk H.P."/>
            <person name="Woyke T."/>
        </authorList>
    </citation>
    <scope>NUCLEOTIDE SEQUENCE [LARGE SCALE GENOMIC DNA]</scope>
    <source>
        <strain evidence="2">ATCC 27775 / DSM 1100 / LMG 10767 / O</strain>
    </source>
</reference>
<organism evidence="1 2">
    <name type="scientific">Haliscomenobacter hydrossis (strain ATCC 27775 / DSM 1100 / LMG 10767 / O)</name>
    <dbReference type="NCBI Taxonomy" id="760192"/>
    <lineage>
        <taxon>Bacteria</taxon>
        <taxon>Pseudomonadati</taxon>
        <taxon>Bacteroidota</taxon>
        <taxon>Saprospiria</taxon>
        <taxon>Saprospirales</taxon>
        <taxon>Haliscomenobacteraceae</taxon>
        <taxon>Haliscomenobacter</taxon>
    </lineage>
</organism>